<keyword evidence="1" id="KW-1133">Transmembrane helix</keyword>
<sequence>MMRCASRRFRSSGSKSSRLIGFFFRRFDFGLVSSTLAAWPLLRVDFSSPTLALDGLLALSEGVLMTGAGEGIFFDLLNLILLTLQVSQR</sequence>
<evidence type="ECO:0000313" key="3">
    <source>
        <dbReference type="Proteomes" id="UP001530293"/>
    </source>
</evidence>
<dbReference type="EMBL" id="JALLBG020000285">
    <property type="protein sequence ID" value="KAL3756934.1"/>
    <property type="molecule type" value="Genomic_DNA"/>
</dbReference>
<reference evidence="2 3" key="1">
    <citation type="submission" date="2024-10" db="EMBL/GenBank/DDBJ databases">
        <title>Updated reference genomes for cyclostephanoid diatoms.</title>
        <authorList>
            <person name="Roberts W.R."/>
            <person name="Alverson A.J."/>
        </authorList>
    </citation>
    <scope>NUCLEOTIDE SEQUENCE [LARGE SCALE GENOMIC DNA]</scope>
    <source>
        <strain evidence="2 3">AJA232-27</strain>
    </source>
</reference>
<keyword evidence="3" id="KW-1185">Reference proteome</keyword>
<proteinExistence type="predicted"/>
<evidence type="ECO:0000313" key="2">
    <source>
        <dbReference type="EMBL" id="KAL3756934.1"/>
    </source>
</evidence>
<comment type="caution">
    <text evidence="2">The sequence shown here is derived from an EMBL/GenBank/DDBJ whole genome shotgun (WGS) entry which is preliminary data.</text>
</comment>
<gene>
    <name evidence="2" type="ORF">ACHAWU_002479</name>
</gene>
<organism evidence="2 3">
    <name type="scientific">Discostella pseudostelligera</name>
    <dbReference type="NCBI Taxonomy" id="259834"/>
    <lineage>
        <taxon>Eukaryota</taxon>
        <taxon>Sar</taxon>
        <taxon>Stramenopiles</taxon>
        <taxon>Ochrophyta</taxon>
        <taxon>Bacillariophyta</taxon>
        <taxon>Coscinodiscophyceae</taxon>
        <taxon>Thalassiosirophycidae</taxon>
        <taxon>Stephanodiscales</taxon>
        <taxon>Stephanodiscaceae</taxon>
        <taxon>Discostella</taxon>
    </lineage>
</organism>
<accession>A0ABD3LYV2</accession>
<protein>
    <submittedName>
        <fullName evidence="2">Uncharacterized protein</fullName>
    </submittedName>
</protein>
<dbReference type="AlphaFoldDB" id="A0ABD3LYV2"/>
<keyword evidence="1" id="KW-0472">Membrane</keyword>
<feature type="transmembrane region" description="Helical" evidence="1">
    <location>
        <begin position="62"/>
        <end position="84"/>
    </location>
</feature>
<name>A0ABD3LYV2_9STRA</name>
<evidence type="ECO:0000256" key="1">
    <source>
        <dbReference type="SAM" id="Phobius"/>
    </source>
</evidence>
<dbReference type="Proteomes" id="UP001530293">
    <property type="component" value="Unassembled WGS sequence"/>
</dbReference>
<keyword evidence="1" id="KW-0812">Transmembrane</keyword>